<keyword evidence="2" id="KW-1185">Reference proteome</keyword>
<dbReference type="OrthoDB" id="9876569at2"/>
<dbReference type="RefSeq" id="WP_152307259.1">
    <property type="nucleotide sequence ID" value="NZ_CP043617.1"/>
</dbReference>
<dbReference type="Proteomes" id="UP000326944">
    <property type="component" value="Chromosome"/>
</dbReference>
<accession>A0A5P8P0R5</accession>
<evidence type="ECO:0000313" key="1">
    <source>
        <dbReference type="EMBL" id="QFR49316.1"/>
    </source>
</evidence>
<reference evidence="1 2" key="1">
    <citation type="submission" date="2019-09" db="EMBL/GenBank/DDBJ databases">
        <title>Sulfurimonas gotlandica sp. nov., a chemoautotrophic and psychrotolerant epsilonproteobacterium isolated from a pelagic redoxcline, and an emended description of the genus Sulfurimonas.</title>
        <authorList>
            <person name="Wang S."/>
            <person name="Jiang L."/>
            <person name="Shao S."/>
        </authorList>
    </citation>
    <scope>NUCLEOTIDE SEQUENCE [LARGE SCALE GENOMIC DNA]</scope>
    <source>
        <strain evidence="1 2">GYSZ_1</strain>
    </source>
</reference>
<gene>
    <name evidence="1" type="ORF">FJR48_06075</name>
</gene>
<organism evidence="1 2">
    <name type="scientific">Sulfurimonas lithotrophica</name>
    <dbReference type="NCBI Taxonomy" id="2590022"/>
    <lineage>
        <taxon>Bacteria</taxon>
        <taxon>Pseudomonadati</taxon>
        <taxon>Campylobacterota</taxon>
        <taxon>Epsilonproteobacteria</taxon>
        <taxon>Campylobacterales</taxon>
        <taxon>Sulfurimonadaceae</taxon>
        <taxon>Sulfurimonas</taxon>
    </lineage>
</organism>
<name>A0A5P8P0R5_9BACT</name>
<evidence type="ECO:0000313" key="2">
    <source>
        <dbReference type="Proteomes" id="UP000326944"/>
    </source>
</evidence>
<dbReference type="KEGG" id="sulg:FJR48_06075"/>
<dbReference type="EMBL" id="CP043617">
    <property type="protein sequence ID" value="QFR49316.1"/>
    <property type="molecule type" value="Genomic_DNA"/>
</dbReference>
<proteinExistence type="predicted"/>
<sequence>MQNKQIIEILKEQYSRDIRKQLVKNILKHEKNDDKEAIESSYNIINQIFSYVMSELGWTFSQDSNSWDDTPLKIMQEVFPNIDKTKWFDSQLLQVKASVGLKANN</sequence>
<protein>
    <submittedName>
        <fullName evidence="1">Uncharacterized protein</fullName>
    </submittedName>
</protein>
<dbReference type="AlphaFoldDB" id="A0A5P8P0R5"/>